<sequence>MTMPMTLREYLRSCDIDFEELPHPRETITSRIAEKSHVSGDRMAKAVMLHSDSGYRLAVVPSSCDADLEQLARLFDEHKVELASEQMIMEHFRDCDAGATSPVGQAYGLQVYVDDMLLHQPDIYFDAGDHETLVHMSGREFDRLMHDSPHGRFSRHY</sequence>
<accession>A0A7W5JZV1</accession>
<reference evidence="2 3" key="1">
    <citation type="submission" date="2020-08" db="EMBL/GenBank/DDBJ databases">
        <title>Genomic Encyclopedia of Archaeal and Bacterial Type Strains, Phase II (KMG-II): from individual species to whole genera.</title>
        <authorList>
            <person name="Goeker M."/>
        </authorList>
    </citation>
    <scope>NUCLEOTIDE SEQUENCE [LARGE SCALE GENOMIC DNA]</scope>
    <source>
        <strain evidence="2 3">5AG</strain>
    </source>
</reference>
<dbReference type="InterPro" id="IPR007214">
    <property type="entry name" value="YbaK/aa-tRNA-synth-assoc-dom"/>
</dbReference>
<protein>
    <submittedName>
        <fullName evidence="2">Ala-tRNA(Pro) deacylase</fullName>
        <ecNumber evidence="2">3.1.1.-</ecNumber>
    </submittedName>
</protein>
<feature type="domain" description="YbaK/aminoacyl-tRNA synthetase-associated" evidence="1">
    <location>
        <begin position="30"/>
        <end position="143"/>
    </location>
</feature>
<proteinExistence type="predicted"/>
<comment type="caution">
    <text evidence="2">The sequence shown here is derived from an EMBL/GenBank/DDBJ whole genome shotgun (WGS) entry which is preliminary data.</text>
</comment>
<evidence type="ECO:0000313" key="3">
    <source>
        <dbReference type="Proteomes" id="UP000553442"/>
    </source>
</evidence>
<keyword evidence="2" id="KW-0378">Hydrolase</keyword>
<keyword evidence="3" id="KW-1185">Reference proteome</keyword>
<dbReference type="CDD" id="cd04332">
    <property type="entry name" value="YbaK_like"/>
    <property type="match status" value="1"/>
</dbReference>
<dbReference type="EC" id="3.1.1.-" evidence="2"/>
<dbReference type="InterPro" id="IPR036754">
    <property type="entry name" value="YbaK/aa-tRNA-synt-asso_dom_sf"/>
</dbReference>
<gene>
    <name evidence="2" type="ORF">BDK63_000205</name>
</gene>
<evidence type="ECO:0000313" key="2">
    <source>
        <dbReference type="EMBL" id="MBB3329369.1"/>
    </source>
</evidence>
<dbReference type="AlphaFoldDB" id="A0A7W5JZV1"/>
<dbReference type="SUPFAM" id="SSF55826">
    <property type="entry name" value="YbaK/ProRS associated domain"/>
    <property type="match status" value="1"/>
</dbReference>
<dbReference type="Pfam" id="PF04073">
    <property type="entry name" value="tRNA_edit"/>
    <property type="match status" value="1"/>
</dbReference>
<dbReference type="Gene3D" id="3.90.960.10">
    <property type="entry name" value="YbaK/aminoacyl-tRNA synthetase-associated domain"/>
    <property type="match status" value="1"/>
</dbReference>
<dbReference type="GO" id="GO:0002161">
    <property type="term" value="F:aminoacyl-tRNA deacylase activity"/>
    <property type="evidence" value="ECO:0007669"/>
    <property type="project" value="InterPro"/>
</dbReference>
<dbReference type="Proteomes" id="UP000553442">
    <property type="component" value="Unassembled WGS sequence"/>
</dbReference>
<dbReference type="EMBL" id="JACHZF010000001">
    <property type="protein sequence ID" value="MBB3329369.1"/>
    <property type="molecule type" value="Genomic_DNA"/>
</dbReference>
<organism evidence="2 3">
    <name type="scientific">Halomonas campaniensis</name>
    <dbReference type="NCBI Taxonomy" id="213554"/>
    <lineage>
        <taxon>Bacteria</taxon>
        <taxon>Pseudomonadati</taxon>
        <taxon>Pseudomonadota</taxon>
        <taxon>Gammaproteobacteria</taxon>
        <taxon>Oceanospirillales</taxon>
        <taxon>Halomonadaceae</taxon>
        <taxon>Halomonas</taxon>
    </lineage>
</organism>
<evidence type="ECO:0000259" key="1">
    <source>
        <dbReference type="Pfam" id="PF04073"/>
    </source>
</evidence>
<name>A0A7W5JZV1_9GAMM</name>
<dbReference type="RefSeq" id="WP_183329451.1">
    <property type="nucleotide sequence ID" value="NZ_JACHZF010000001.1"/>
</dbReference>